<dbReference type="RefSeq" id="WP_069307928.1">
    <property type="nucleotide sequence ID" value="NZ_MCRJ01000112.1"/>
</dbReference>
<dbReference type="Gene3D" id="2.60.40.1180">
    <property type="entry name" value="Golgi alpha-mannosidase II"/>
    <property type="match status" value="1"/>
</dbReference>
<dbReference type="Pfam" id="PF16657">
    <property type="entry name" value="Malt_amylase_C"/>
    <property type="match status" value="1"/>
</dbReference>
<keyword evidence="3 5" id="KW-0326">Glycosidase</keyword>
<dbReference type="InterPro" id="IPR032091">
    <property type="entry name" value="Malt_amylase-like_C"/>
</dbReference>
<evidence type="ECO:0000256" key="3">
    <source>
        <dbReference type="ARBA" id="ARBA00023295"/>
    </source>
</evidence>
<evidence type="ECO:0000259" key="4">
    <source>
        <dbReference type="SMART" id="SM00642"/>
    </source>
</evidence>
<comment type="similarity">
    <text evidence="1">Belongs to the glycosyl hydrolase 13 family.</text>
</comment>
<dbReference type="AlphaFoldDB" id="A0A1E3GYE4"/>
<keyword evidence="2 5" id="KW-0378">Hydrolase</keyword>
<dbReference type="SUPFAM" id="SSF51445">
    <property type="entry name" value="(Trans)glycosidases"/>
    <property type="match status" value="1"/>
</dbReference>
<dbReference type="PANTHER" id="PTHR10357">
    <property type="entry name" value="ALPHA-AMYLASE FAMILY MEMBER"/>
    <property type="match status" value="1"/>
</dbReference>
<evidence type="ECO:0000256" key="1">
    <source>
        <dbReference type="ARBA" id="ARBA00008061"/>
    </source>
</evidence>
<dbReference type="Gene3D" id="3.90.400.10">
    <property type="entry name" value="Oligo-1,6-glucosidase, Domain 2"/>
    <property type="match status" value="1"/>
</dbReference>
<dbReference type="InterPro" id="IPR013780">
    <property type="entry name" value="Glyco_hydro_b"/>
</dbReference>
<evidence type="ECO:0000313" key="5">
    <source>
        <dbReference type="EMBL" id="ODN69062.1"/>
    </source>
</evidence>
<dbReference type="GO" id="GO:0004556">
    <property type="term" value="F:alpha-amylase activity"/>
    <property type="evidence" value="ECO:0007669"/>
    <property type="project" value="TreeGrafter"/>
</dbReference>
<protein>
    <submittedName>
        <fullName evidence="5">Oligo-1,6-glucosidase 1</fullName>
        <ecNumber evidence="5">3.2.1.10</ecNumber>
    </submittedName>
</protein>
<keyword evidence="6" id="KW-1185">Reference proteome</keyword>
<dbReference type="Gene3D" id="3.20.20.80">
    <property type="entry name" value="Glycosidases"/>
    <property type="match status" value="2"/>
</dbReference>
<evidence type="ECO:0000256" key="2">
    <source>
        <dbReference type="ARBA" id="ARBA00022801"/>
    </source>
</evidence>
<feature type="domain" description="Glycosyl hydrolase family 13 catalytic" evidence="4">
    <location>
        <begin position="28"/>
        <end position="419"/>
    </location>
</feature>
<reference evidence="5 6" key="1">
    <citation type="submission" date="2016-07" db="EMBL/GenBank/DDBJ databases">
        <title>Draft Genome Sequence of Methylobrevis pamukkalensis PK2.</title>
        <authorList>
            <person name="Vasilenko O.V."/>
            <person name="Doronina N.V."/>
            <person name="Shmareva M.N."/>
            <person name="Tarlachkov S.V."/>
            <person name="Mustakhimov I."/>
            <person name="Trotsenko Y.A."/>
        </authorList>
    </citation>
    <scope>NUCLEOTIDE SEQUENCE [LARGE SCALE GENOMIC DNA]</scope>
    <source>
        <strain evidence="5 6">PK2</strain>
    </source>
</reference>
<dbReference type="InterPro" id="IPR017853">
    <property type="entry name" value="GH"/>
</dbReference>
<dbReference type="GO" id="GO:0004574">
    <property type="term" value="F:oligo-1,6-glucosidase activity"/>
    <property type="evidence" value="ECO:0007669"/>
    <property type="project" value="UniProtKB-EC"/>
</dbReference>
<dbReference type="GO" id="GO:0009313">
    <property type="term" value="P:oligosaccharide catabolic process"/>
    <property type="evidence" value="ECO:0007669"/>
    <property type="project" value="TreeGrafter"/>
</dbReference>
<dbReference type="CDD" id="cd11330">
    <property type="entry name" value="AmyAc_OligoGlu"/>
    <property type="match status" value="1"/>
</dbReference>
<dbReference type="SMART" id="SM00642">
    <property type="entry name" value="Aamy"/>
    <property type="match status" value="1"/>
</dbReference>
<dbReference type="InterPro" id="IPR045857">
    <property type="entry name" value="O16G_dom_2"/>
</dbReference>
<organism evidence="5 6">
    <name type="scientific">Methylobrevis pamukkalensis</name>
    <dbReference type="NCBI Taxonomy" id="1439726"/>
    <lineage>
        <taxon>Bacteria</taxon>
        <taxon>Pseudomonadati</taxon>
        <taxon>Pseudomonadota</taxon>
        <taxon>Alphaproteobacteria</taxon>
        <taxon>Hyphomicrobiales</taxon>
        <taxon>Pleomorphomonadaceae</taxon>
        <taxon>Methylobrevis</taxon>
    </lineage>
</organism>
<gene>
    <name evidence="5" type="primary">malL</name>
    <name evidence="5" type="ORF">A6302_03629</name>
</gene>
<comment type="caution">
    <text evidence="5">The sequence shown here is derived from an EMBL/GenBank/DDBJ whole genome shotgun (WGS) entry which is preliminary data.</text>
</comment>
<dbReference type="Pfam" id="PF00128">
    <property type="entry name" value="Alpha-amylase"/>
    <property type="match status" value="1"/>
</dbReference>
<accession>A0A1E3GYE4</accession>
<dbReference type="EC" id="3.2.1.10" evidence="5"/>
<sequence>MDVKVAASSALQIAQNDPDWWRGAVIYQIYPRSFQDSNGDGIGDLAGITRRLPYVADLGVDAIWLSPFFTSPMKDFGYDVSDYRGVDPIFGTLEDFDALIAEAHRLGLKVMIDQVLSHTSDLHPWFVESRSSRDNPKADWYVWADPNPDGTWPNNWLSVFGGSSWEWDTRRCQYYLHNFLTSQPDLNFHHTEVQDAILADVRFWLERGVDGFRLDTVNYYFHDQRLRSNPPVDSTQKAGADAPEVNPYSFQDHIYDKNRPENLRFLKRFRALLNEYPGATAVGEVGDSGHSIELMAAYTSGGDKLHMCYTFDFLGYGYGREFITSTVKRFEAGSAGGWPCWAFSNHDVVRPATRFAGRASDQKRLVKVMGSLLLSLRGSVCLYQGEELGMTEAELAFEDLVDPYGIRFWPEFKGRDGCRTPMAWTADAVNAGFTEGKPWLPVPADHHDLAVDRQAGDENSVHGHFRKFLAFRKSHPILAKGDVEFLEAEHETIAFIRRHEGREMLCLFNLSSEEARFELSPGVTVTPVEGLGFAGRAQAHTIIMEGIDAFFGMIEP</sequence>
<dbReference type="InterPro" id="IPR006047">
    <property type="entry name" value="GH13_cat_dom"/>
</dbReference>
<dbReference type="EMBL" id="MCRJ01000112">
    <property type="protein sequence ID" value="ODN69062.1"/>
    <property type="molecule type" value="Genomic_DNA"/>
</dbReference>
<dbReference type="OrthoDB" id="9805159at2"/>
<evidence type="ECO:0000313" key="6">
    <source>
        <dbReference type="Proteomes" id="UP000094622"/>
    </source>
</evidence>
<dbReference type="PANTHER" id="PTHR10357:SF179">
    <property type="entry name" value="NEUTRAL AND BASIC AMINO ACID TRANSPORT PROTEIN RBAT"/>
    <property type="match status" value="1"/>
</dbReference>
<dbReference type="Proteomes" id="UP000094622">
    <property type="component" value="Unassembled WGS sequence"/>
</dbReference>
<dbReference type="FunFam" id="3.90.400.10:FF:000002">
    <property type="entry name" value="Sucrose isomerase"/>
    <property type="match status" value="1"/>
</dbReference>
<dbReference type="PATRIC" id="fig|1439726.3.peg.3825"/>
<proteinExistence type="inferred from homology"/>
<dbReference type="SUPFAM" id="SSF51011">
    <property type="entry name" value="Glycosyl hydrolase domain"/>
    <property type="match status" value="1"/>
</dbReference>
<name>A0A1E3GYE4_9HYPH</name>